<dbReference type="PANTHER" id="PTHR46889:SF4">
    <property type="entry name" value="TRANSPOSASE INSO FOR INSERTION SEQUENCE ELEMENT IS911B-RELATED"/>
    <property type="match status" value="1"/>
</dbReference>
<feature type="region of interest" description="Disordered" evidence="1">
    <location>
        <begin position="141"/>
        <end position="174"/>
    </location>
</feature>
<keyword evidence="4" id="KW-1185">Reference proteome</keyword>
<dbReference type="SUPFAM" id="SSF53098">
    <property type="entry name" value="Ribonuclease H-like"/>
    <property type="match status" value="1"/>
</dbReference>
<proteinExistence type="predicted"/>
<dbReference type="Pfam" id="PF13333">
    <property type="entry name" value="rve_2"/>
    <property type="match status" value="1"/>
</dbReference>
<dbReference type="Proteomes" id="UP000318590">
    <property type="component" value="Unassembled WGS sequence"/>
</dbReference>
<sequence length="270" mass="30254">MSAVTRAGVRHGPQTNGRRMGGPSGGQGYGHARNRRLVHGRSPAGRAVLQRAPDGPEPAQAGPRPVPVLDRGVQYASGDSRKIIHRAKLTQSMSRKGERLDNAQMETFFTSLKRELVHRQRFMTRAQPKAANFEYSEAFYNRQRTTPPAADKRPPKRSKKFDGKWPRRINNQTDRKPGAMLTVLLDVKIRSAKAVIKPDCMLCLSEKQPACSRHSGEMDECGQRQSDGWGRDEDQDQNRQRCGQEQSDDTQLLRVLASDHVDELAHQVVG</sequence>
<gene>
    <name evidence="3" type="ORF">FEV53_18835</name>
</gene>
<dbReference type="OrthoDB" id="9803878at2"/>
<feature type="region of interest" description="Disordered" evidence="1">
    <location>
        <begin position="1"/>
        <end position="71"/>
    </location>
</feature>
<accession>A0A547PKG0</accession>
<evidence type="ECO:0000313" key="4">
    <source>
        <dbReference type="Proteomes" id="UP000318590"/>
    </source>
</evidence>
<dbReference type="InterPro" id="IPR001584">
    <property type="entry name" value="Integrase_cat-core"/>
</dbReference>
<feature type="domain" description="Integrase catalytic" evidence="2">
    <location>
        <begin position="106"/>
        <end position="144"/>
    </location>
</feature>
<dbReference type="GO" id="GO:0015074">
    <property type="term" value="P:DNA integration"/>
    <property type="evidence" value="ECO:0007669"/>
    <property type="project" value="InterPro"/>
</dbReference>
<feature type="compositionally biased region" description="Gly residues" evidence="1">
    <location>
        <begin position="19"/>
        <end position="29"/>
    </location>
</feature>
<dbReference type="InterPro" id="IPR050900">
    <property type="entry name" value="Transposase_IS3/IS150/IS904"/>
</dbReference>
<dbReference type="EMBL" id="VFSV01000072">
    <property type="protein sequence ID" value="TRD14504.1"/>
    <property type="molecule type" value="Genomic_DNA"/>
</dbReference>
<dbReference type="InterPro" id="IPR012337">
    <property type="entry name" value="RNaseH-like_sf"/>
</dbReference>
<name>A0A547PKG0_9RHOB</name>
<evidence type="ECO:0000259" key="2">
    <source>
        <dbReference type="Pfam" id="PF13333"/>
    </source>
</evidence>
<feature type="region of interest" description="Disordered" evidence="1">
    <location>
        <begin position="212"/>
        <end position="249"/>
    </location>
</feature>
<reference evidence="3 4" key="1">
    <citation type="submission" date="2019-06" db="EMBL/GenBank/DDBJ databases">
        <title>Paenimaribius caenipelagi gen. nov., sp. nov., isolated from a tidal flat.</title>
        <authorList>
            <person name="Yoon J.-H."/>
        </authorList>
    </citation>
    <scope>NUCLEOTIDE SEQUENCE [LARGE SCALE GENOMIC DNA]</scope>
    <source>
        <strain evidence="3 4">JBTF-M29</strain>
    </source>
</reference>
<evidence type="ECO:0000256" key="1">
    <source>
        <dbReference type="SAM" id="MobiDB-lite"/>
    </source>
</evidence>
<dbReference type="AlphaFoldDB" id="A0A547PKG0"/>
<organism evidence="3 4">
    <name type="scientific">Palleronia caenipelagi</name>
    <dbReference type="NCBI Taxonomy" id="2489174"/>
    <lineage>
        <taxon>Bacteria</taxon>
        <taxon>Pseudomonadati</taxon>
        <taxon>Pseudomonadota</taxon>
        <taxon>Alphaproteobacteria</taxon>
        <taxon>Rhodobacterales</taxon>
        <taxon>Roseobacteraceae</taxon>
        <taxon>Palleronia</taxon>
    </lineage>
</organism>
<comment type="caution">
    <text evidence="3">The sequence shown here is derived from an EMBL/GenBank/DDBJ whole genome shotgun (WGS) entry which is preliminary data.</text>
</comment>
<dbReference type="PANTHER" id="PTHR46889">
    <property type="entry name" value="TRANSPOSASE INSF FOR INSERTION SEQUENCE IS3B-RELATED"/>
    <property type="match status" value="1"/>
</dbReference>
<protein>
    <submittedName>
        <fullName evidence="3">IS3 family transposase</fullName>
    </submittedName>
</protein>
<evidence type="ECO:0000313" key="3">
    <source>
        <dbReference type="EMBL" id="TRD14504.1"/>
    </source>
</evidence>
<feature type="compositionally biased region" description="Basic and acidic residues" evidence="1">
    <location>
        <begin position="229"/>
        <end position="239"/>
    </location>
</feature>